<comment type="similarity">
    <text evidence="1">Belongs to the N(4)/N(6)-methyltransferase family.</text>
</comment>
<dbReference type="InterPro" id="IPR023095">
    <property type="entry name" value="Ade_MeTrfase_dom_2"/>
</dbReference>
<evidence type="ECO:0000256" key="3">
    <source>
        <dbReference type="ARBA" id="ARBA00022603"/>
    </source>
</evidence>
<dbReference type="Gene3D" id="3.40.50.150">
    <property type="entry name" value="Vaccinia Virus protein VP39"/>
    <property type="match status" value="1"/>
</dbReference>
<dbReference type="GO" id="GO:0043565">
    <property type="term" value="F:sequence-specific DNA binding"/>
    <property type="evidence" value="ECO:0007669"/>
    <property type="project" value="TreeGrafter"/>
</dbReference>
<organism evidence="7 8">
    <name type="scientific">Candidatus Obscuribacter phosphatis</name>
    <dbReference type="NCBI Taxonomy" id="1906157"/>
    <lineage>
        <taxon>Bacteria</taxon>
        <taxon>Bacillati</taxon>
        <taxon>Candidatus Melainabacteria</taxon>
        <taxon>Candidatus Obscuribacterales</taxon>
        <taxon>Candidatus Obscuribacteraceae</taxon>
        <taxon>Candidatus Obscuribacter</taxon>
    </lineage>
</organism>
<evidence type="ECO:0000256" key="5">
    <source>
        <dbReference type="ARBA" id="ARBA00022691"/>
    </source>
</evidence>
<dbReference type="InterPro" id="IPR012263">
    <property type="entry name" value="M_m6A_EcoRV"/>
</dbReference>
<comment type="caution">
    <text evidence="7">The sequence shown here is derived from an EMBL/GenBank/DDBJ whole genome shotgun (WGS) entry which is preliminary data.</text>
</comment>
<dbReference type="GO" id="GO:0009307">
    <property type="term" value="P:DNA restriction-modification system"/>
    <property type="evidence" value="ECO:0007669"/>
    <property type="project" value="InterPro"/>
</dbReference>
<evidence type="ECO:0000256" key="1">
    <source>
        <dbReference type="ARBA" id="ARBA00006594"/>
    </source>
</evidence>
<sequence length="290" mass="33450">MAKAHQSLIISPARARSEEKLFRSPLRYPGGKQKAIEAIGRHLPRHVAEYREAMVGGGSVFFHARSMGLADSYWLNDKFEELSSFYLTVQDEKKCRRLMRDLKNLLQSFKTAEQAKAFFLEARQREEKDAYKQALLFFFFNRVTFSGTTRAGGFSRSAAESRFTLSSIERLEPMPLALENVRITCLDFESQIKEPGDDVFIFLDPPYYTASKLYGKDGSLHSFDHEKLASLLQKTKHRFLITYDDCPEVRKLYRFANIKGWSLQYGMNNCSVTRESKIGNELFIANYPLK</sequence>
<dbReference type="EMBL" id="JAFLCK010000005">
    <property type="protein sequence ID" value="MBN8659734.1"/>
    <property type="molecule type" value="Genomic_DNA"/>
</dbReference>
<dbReference type="Proteomes" id="UP000664277">
    <property type="component" value="Unassembled WGS sequence"/>
</dbReference>
<dbReference type="SUPFAM" id="SSF53335">
    <property type="entry name" value="S-adenosyl-L-methionine-dependent methyltransferases"/>
    <property type="match status" value="1"/>
</dbReference>
<dbReference type="InterPro" id="IPR012327">
    <property type="entry name" value="MeTrfase_D12"/>
</dbReference>
<evidence type="ECO:0000256" key="2">
    <source>
        <dbReference type="ARBA" id="ARBA00011900"/>
    </source>
</evidence>
<dbReference type="InterPro" id="IPR002052">
    <property type="entry name" value="DNA_methylase_N6_adenine_CS"/>
</dbReference>
<dbReference type="GO" id="GO:0009007">
    <property type="term" value="F:site-specific DNA-methyltransferase (adenine-specific) activity"/>
    <property type="evidence" value="ECO:0007669"/>
    <property type="project" value="UniProtKB-EC"/>
</dbReference>
<dbReference type="PANTHER" id="PTHR30481:SF2">
    <property type="entry name" value="SITE-SPECIFIC DNA-METHYLTRANSFERASE (ADENINE-SPECIFIC)"/>
    <property type="match status" value="1"/>
</dbReference>
<keyword evidence="3 7" id="KW-0489">Methyltransferase</keyword>
<dbReference type="PROSITE" id="PS00092">
    <property type="entry name" value="N6_MTASE"/>
    <property type="match status" value="1"/>
</dbReference>
<keyword evidence="5" id="KW-0949">S-adenosyl-L-methionine</keyword>
<dbReference type="EC" id="2.1.1.72" evidence="2"/>
<dbReference type="PANTHER" id="PTHR30481">
    <property type="entry name" value="DNA ADENINE METHYLASE"/>
    <property type="match status" value="1"/>
</dbReference>
<name>A0A8J7P792_9BACT</name>
<dbReference type="PRINTS" id="PR00505">
    <property type="entry name" value="D12N6MTFRASE"/>
</dbReference>
<reference evidence="7" key="1">
    <citation type="submission" date="2021-02" db="EMBL/GenBank/DDBJ databases">
        <title>Genome-Resolved Metagenomics of a Microbial Community Performing Photosynthetic Biological Nutrient Removal.</title>
        <authorList>
            <person name="Mcdaniel E.A."/>
        </authorList>
    </citation>
    <scope>NUCLEOTIDE SEQUENCE</scope>
    <source>
        <strain evidence="7">UWPOB_OBS1</strain>
    </source>
</reference>
<gene>
    <name evidence="7" type="ORF">J0M35_05185</name>
</gene>
<dbReference type="InterPro" id="IPR029063">
    <property type="entry name" value="SAM-dependent_MTases_sf"/>
</dbReference>
<proteinExistence type="inferred from homology"/>
<comment type="catalytic activity">
    <reaction evidence="6">
        <text>a 2'-deoxyadenosine in DNA + S-adenosyl-L-methionine = an N(6)-methyl-2'-deoxyadenosine in DNA + S-adenosyl-L-homocysteine + H(+)</text>
        <dbReference type="Rhea" id="RHEA:15197"/>
        <dbReference type="Rhea" id="RHEA-COMP:12418"/>
        <dbReference type="Rhea" id="RHEA-COMP:12419"/>
        <dbReference type="ChEBI" id="CHEBI:15378"/>
        <dbReference type="ChEBI" id="CHEBI:57856"/>
        <dbReference type="ChEBI" id="CHEBI:59789"/>
        <dbReference type="ChEBI" id="CHEBI:90615"/>
        <dbReference type="ChEBI" id="CHEBI:90616"/>
        <dbReference type="EC" id="2.1.1.72"/>
    </reaction>
</comment>
<dbReference type="Gene3D" id="1.10.1020.10">
    <property type="entry name" value="Adenine-specific Methyltransferase, Domain 2"/>
    <property type="match status" value="1"/>
</dbReference>
<protein>
    <recommendedName>
        <fullName evidence="2">site-specific DNA-methyltransferase (adenine-specific)</fullName>
        <ecNumber evidence="2">2.1.1.72</ecNumber>
    </recommendedName>
</protein>
<evidence type="ECO:0000256" key="6">
    <source>
        <dbReference type="ARBA" id="ARBA00047942"/>
    </source>
</evidence>
<dbReference type="GO" id="GO:0006298">
    <property type="term" value="P:mismatch repair"/>
    <property type="evidence" value="ECO:0007669"/>
    <property type="project" value="TreeGrafter"/>
</dbReference>
<dbReference type="PIRSF" id="PIRSF000398">
    <property type="entry name" value="M_m6A_EcoRV"/>
    <property type="match status" value="1"/>
</dbReference>
<evidence type="ECO:0000313" key="7">
    <source>
        <dbReference type="EMBL" id="MBN8659734.1"/>
    </source>
</evidence>
<keyword evidence="4" id="KW-0808">Transferase</keyword>
<dbReference type="GO" id="GO:0032259">
    <property type="term" value="P:methylation"/>
    <property type="evidence" value="ECO:0007669"/>
    <property type="project" value="UniProtKB-KW"/>
</dbReference>
<evidence type="ECO:0000313" key="8">
    <source>
        <dbReference type="Proteomes" id="UP000664277"/>
    </source>
</evidence>
<dbReference type="AlphaFoldDB" id="A0A8J7P792"/>
<dbReference type="Pfam" id="PF02086">
    <property type="entry name" value="MethyltransfD12"/>
    <property type="match status" value="1"/>
</dbReference>
<evidence type="ECO:0000256" key="4">
    <source>
        <dbReference type="ARBA" id="ARBA00022679"/>
    </source>
</evidence>
<accession>A0A8J7P792</accession>
<dbReference type="GO" id="GO:1904047">
    <property type="term" value="F:S-adenosyl-L-methionine binding"/>
    <property type="evidence" value="ECO:0007669"/>
    <property type="project" value="TreeGrafter"/>
</dbReference>